<keyword evidence="3" id="KW-0551">Lipid droplet</keyword>
<evidence type="ECO:0000256" key="3">
    <source>
        <dbReference type="ARBA" id="ARBA00022677"/>
    </source>
</evidence>
<dbReference type="InterPro" id="IPR029058">
    <property type="entry name" value="AB_hydrolase_fold"/>
</dbReference>
<evidence type="ECO:0000313" key="7">
    <source>
        <dbReference type="Proteomes" id="UP001174934"/>
    </source>
</evidence>
<comment type="similarity">
    <text evidence="2">Belongs to the AB hydrolase superfamily. LDAH family.</text>
</comment>
<evidence type="ECO:0000256" key="2">
    <source>
        <dbReference type="ARBA" id="ARBA00008300"/>
    </source>
</evidence>
<dbReference type="Proteomes" id="UP001174934">
    <property type="component" value="Unassembled WGS sequence"/>
</dbReference>
<dbReference type="Pfam" id="PF10230">
    <property type="entry name" value="LIDHydrolase"/>
    <property type="match status" value="1"/>
</dbReference>
<keyword evidence="4" id="KW-0378">Hydrolase</keyword>
<proteinExistence type="inferred from homology"/>
<evidence type="ECO:0000256" key="5">
    <source>
        <dbReference type="SAM" id="MobiDB-lite"/>
    </source>
</evidence>
<comment type="caution">
    <text evidence="6">The sequence shown here is derived from an EMBL/GenBank/DDBJ whole genome shotgun (WGS) entry which is preliminary data.</text>
</comment>
<dbReference type="Gene3D" id="3.40.50.1820">
    <property type="entry name" value="alpha/beta hydrolase"/>
    <property type="match status" value="1"/>
</dbReference>
<dbReference type="PANTHER" id="PTHR13390:SF0">
    <property type="entry name" value="LIPID DROPLET-ASSOCIATED HYDROLASE"/>
    <property type="match status" value="1"/>
</dbReference>
<comment type="subcellular location">
    <subcellularLocation>
        <location evidence="1">Lipid droplet</location>
    </subcellularLocation>
</comment>
<dbReference type="EMBL" id="JAULSR010000001">
    <property type="protein sequence ID" value="KAK0636082.1"/>
    <property type="molecule type" value="Genomic_DNA"/>
</dbReference>
<gene>
    <name evidence="6" type="ORF">B0T17DRAFT_570749</name>
</gene>
<organism evidence="6 7">
    <name type="scientific">Bombardia bombarda</name>
    <dbReference type="NCBI Taxonomy" id="252184"/>
    <lineage>
        <taxon>Eukaryota</taxon>
        <taxon>Fungi</taxon>
        <taxon>Dikarya</taxon>
        <taxon>Ascomycota</taxon>
        <taxon>Pezizomycotina</taxon>
        <taxon>Sordariomycetes</taxon>
        <taxon>Sordariomycetidae</taxon>
        <taxon>Sordariales</taxon>
        <taxon>Lasiosphaeriaceae</taxon>
        <taxon>Bombardia</taxon>
    </lineage>
</organism>
<evidence type="ECO:0000256" key="1">
    <source>
        <dbReference type="ARBA" id="ARBA00004502"/>
    </source>
</evidence>
<keyword evidence="7" id="KW-1185">Reference proteome</keyword>
<dbReference type="GO" id="GO:0005811">
    <property type="term" value="C:lipid droplet"/>
    <property type="evidence" value="ECO:0007669"/>
    <property type="project" value="UniProtKB-SubCell"/>
</dbReference>
<evidence type="ECO:0008006" key="8">
    <source>
        <dbReference type="Google" id="ProtNLM"/>
    </source>
</evidence>
<feature type="region of interest" description="Disordered" evidence="5">
    <location>
        <begin position="1"/>
        <end position="27"/>
    </location>
</feature>
<name>A0AA40CF07_9PEZI</name>
<evidence type="ECO:0000256" key="4">
    <source>
        <dbReference type="ARBA" id="ARBA00022801"/>
    </source>
</evidence>
<protein>
    <recommendedName>
        <fullName evidence="8">Lipid droplet-associated hydrolase</fullName>
    </recommendedName>
</protein>
<dbReference type="GO" id="GO:0016298">
    <property type="term" value="F:lipase activity"/>
    <property type="evidence" value="ECO:0007669"/>
    <property type="project" value="InterPro"/>
</dbReference>
<reference evidence="6" key="1">
    <citation type="submission" date="2023-06" db="EMBL/GenBank/DDBJ databases">
        <title>Genome-scale phylogeny and comparative genomics of the fungal order Sordariales.</title>
        <authorList>
            <consortium name="Lawrence Berkeley National Laboratory"/>
            <person name="Hensen N."/>
            <person name="Bonometti L."/>
            <person name="Westerberg I."/>
            <person name="Brannstrom I.O."/>
            <person name="Guillou S."/>
            <person name="Cros-Aarteil S."/>
            <person name="Calhoun S."/>
            <person name="Haridas S."/>
            <person name="Kuo A."/>
            <person name="Mondo S."/>
            <person name="Pangilinan J."/>
            <person name="Riley R."/>
            <person name="LaButti K."/>
            <person name="Andreopoulos B."/>
            <person name="Lipzen A."/>
            <person name="Chen C."/>
            <person name="Yanf M."/>
            <person name="Daum C."/>
            <person name="Ng V."/>
            <person name="Clum A."/>
            <person name="Steindorff A."/>
            <person name="Ohm R."/>
            <person name="Martin F."/>
            <person name="Silar P."/>
            <person name="Natvig D."/>
            <person name="Lalanne C."/>
            <person name="Gautier V."/>
            <person name="Ament-velasquez S.L."/>
            <person name="Kruys A."/>
            <person name="Hutchinson M.I."/>
            <person name="Powell A.J."/>
            <person name="Barry K."/>
            <person name="Miller A.N."/>
            <person name="Grigoriev I.V."/>
            <person name="Debuchy R."/>
            <person name="Gladieux P."/>
            <person name="Thoren M.H."/>
            <person name="Johannesson H."/>
        </authorList>
    </citation>
    <scope>NUCLEOTIDE SEQUENCE</scope>
    <source>
        <strain evidence="6">SMH3391-2</strain>
    </source>
</reference>
<dbReference type="InterPro" id="IPR019363">
    <property type="entry name" value="LDAH"/>
</dbReference>
<evidence type="ECO:0000313" key="6">
    <source>
        <dbReference type="EMBL" id="KAK0636082.1"/>
    </source>
</evidence>
<dbReference type="GO" id="GO:0019915">
    <property type="term" value="P:lipid storage"/>
    <property type="evidence" value="ECO:0007669"/>
    <property type="project" value="InterPro"/>
</dbReference>
<dbReference type="SUPFAM" id="SSF53474">
    <property type="entry name" value="alpha/beta-Hydrolases"/>
    <property type="match status" value="1"/>
</dbReference>
<sequence>MTTETRKRTQSGVPYVELPSPNNRHDEKRRQRQVLLVFVPGNPGLVHYYDTFLGTLRMLLDETETKMGGTGVAFTIYAQNLLGFEDGDDHGGVPFGGEGRGPYGLEEQIEGVYGRLAELNLVGGGRFYDEVVVMGHSVGAYIAVEVFHRHHHFLREGRSSEGGDDKEVSRVNLNLKAGILLFPAVSHLARSSNGRKLDVVRTTPLLDSHAHRVAKAFVDLWPRWLLGVVVRRVMGFTAAAAEVTVGFLRSRDGIWQALHLGKDELVTITEERWSREIGGGDVAVVPDKFFFYFGEKDHWVADECRDEFIARRKEHSRGRVRIEIDREGIPHAFCIHHGEKVAEKVKVWVDEIVGSGV</sequence>
<dbReference type="AlphaFoldDB" id="A0AA40CF07"/>
<dbReference type="PANTHER" id="PTHR13390">
    <property type="entry name" value="LIPASE"/>
    <property type="match status" value="1"/>
</dbReference>
<accession>A0AA40CF07</accession>